<accession>A0A7K1KNC2</accession>
<protein>
    <recommendedName>
        <fullName evidence="3">Acylneuraminate cytidylyltransferase family protein</fullName>
    </recommendedName>
</protein>
<dbReference type="CDD" id="cd02513">
    <property type="entry name" value="CMP-NeuAc_Synthase"/>
    <property type="match status" value="1"/>
</dbReference>
<evidence type="ECO:0008006" key="3">
    <source>
        <dbReference type="Google" id="ProtNLM"/>
    </source>
</evidence>
<keyword evidence="2" id="KW-1185">Reference proteome</keyword>
<evidence type="ECO:0000313" key="1">
    <source>
        <dbReference type="EMBL" id="MUM77527.1"/>
    </source>
</evidence>
<dbReference type="InterPro" id="IPR003329">
    <property type="entry name" value="Cytidylyl_trans"/>
</dbReference>
<reference evidence="1 2" key="1">
    <citation type="submission" date="2019-11" db="EMBL/GenBank/DDBJ databases">
        <title>Pseudodesulfovibrio alkaliphilus, sp. nov., an alkaliphilic sulfate-reducing bacteria from mud volcano of Taman peninsula, Russia.</title>
        <authorList>
            <person name="Frolova A."/>
            <person name="Merkel A.Y."/>
            <person name="Slobodkin A.I."/>
        </authorList>
    </citation>
    <scope>NUCLEOTIDE SEQUENCE [LARGE SCALE GENOMIC DNA]</scope>
    <source>
        <strain evidence="1 2">F-1</strain>
    </source>
</reference>
<proteinExistence type="predicted"/>
<name>A0A7K1KNC2_9BACT</name>
<organism evidence="1 2">
    <name type="scientific">Pseudodesulfovibrio alkaliphilus</name>
    <dbReference type="NCBI Taxonomy" id="2661613"/>
    <lineage>
        <taxon>Bacteria</taxon>
        <taxon>Pseudomonadati</taxon>
        <taxon>Thermodesulfobacteriota</taxon>
        <taxon>Desulfovibrionia</taxon>
        <taxon>Desulfovibrionales</taxon>
        <taxon>Desulfovibrionaceae</taxon>
    </lineage>
</organism>
<dbReference type="PANTHER" id="PTHR21485">
    <property type="entry name" value="HAD SUPERFAMILY MEMBERS CMAS AND KDSC"/>
    <property type="match status" value="1"/>
</dbReference>
<dbReference type="Gene3D" id="3.90.550.10">
    <property type="entry name" value="Spore Coat Polysaccharide Biosynthesis Protein SpsA, Chain A"/>
    <property type="match status" value="1"/>
</dbReference>
<dbReference type="GO" id="GO:0008781">
    <property type="term" value="F:N-acylneuraminate cytidylyltransferase activity"/>
    <property type="evidence" value="ECO:0007669"/>
    <property type="project" value="TreeGrafter"/>
</dbReference>
<sequence>MDKKTTTGKETLAIIPARGGSKGIPHKNIRLLCGKPLIAYSIETALAARTIDRVVVSTDDEEIAAVAREYGAEVPFLRPADMATDSAEIFECVNHTMQTLFDKEGYRSDAYVLLYPSHLFRKVSLVDDMVRTLFEGRYYTATTVRKIDLQGDGYFVKDEEARLKPLLDSKRFGGGAYYRFYGSVLVRSNLFEPVPRYARVLTDEIEYIDIDEWEDFYLAEEVIARGLYDFEL</sequence>
<dbReference type="PANTHER" id="PTHR21485:SF6">
    <property type="entry name" value="N-ACYLNEURAMINATE CYTIDYLYLTRANSFERASE-RELATED"/>
    <property type="match status" value="1"/>
</dbReference>
<dbReference type="AlphaFoldDB" id="A0A7K1KNC2"/>
<dbReference type="SUPFAM" id="SSF53448">
    <property type="entry name" value="Nucleotide-diphospho-sugar transferases"/>
    <property type="match status" value="1"/>
</dbReference>
<dbReference type="InterPro" id="IPR029044">
    <property type="entry name" value="Nucleotide-diphossugar_trans"/>
</dbReference>
<dbReference type="InterPro" id="IPR050793">
    <property type="entry name" value="CMP-NeuNAc_synthase"/>
</dbReference>
<dbReference type="Proteomes" id="UP000461162">
    <property type="component" value="Unassembled WGS sequence"/>
</dbReference>
<dbReference type="EMBL" id="WODC01000004">
    <property type="protein sequence ID" value="MUM77527.1"/>
    <property type="molecule type" value="Genomic_DNA"/>
</dbReference>
<gene>
    <name evidence="1" type="ORF">GKC30_07780</name>
</gene>
<dbReference type="Pfam" id="PF02348">
    <property type="entry name" value="CTP_transf_3"/>
    <property type="match status" value="1"/>
</dbReference>
<dbReference type="RefSeq" id="WP_155933758.1">
    <property type="nucleotide sequence ID" value="NZ_WODC01000004.1"/>
</dbReference>
<evidence type="ECO:0000313" key="2">
    <source>
        <dbReference type="Proteomes" id="UP000461162"/>
    </source>
</evidence>
<comment type="caution">
    <text evidence="1">The sequence shown here is derived from an EMBL/GenBank/DDBJ whole genome shotgun (WGS) entry which is preliminary data.</text>
</comment>